<dbReference type="SUPFAM" id="SSF103473">
    <property type="entry name" value="MFS general substrate transporter"/>
    <property type="match status" value="1"/>
</dbReference>
<dbReference type="GO" id="GO:0005886">
    <property type="term" value="C:plasma membrane"/>
    <property type="evidence" value="ECO:0007669"/>
    <property type="project" value="UniProtKB-SubCell"/>
</dbReference>
<dbReference type="Proteomes" id="UP001139011">
    <property type="component" value="Unassembled WGS sequence"/>
</dbReference>
<dbReference type="EMBL" id="JAIWJX010000002">
    <property type="protein sequence ID" value="MCK6256230.1"/>
    <property type="molecule type" value="Genomic_DNA"/>
</dbReference>
<feature type="transmembrane region" description="Helical" evidence="6">
    <location>
        <begin position="83"/>
        <end position="110"/>
    </location>
</feature>
<dbReference type="PANTHER" id="PTHR23513:SF19">
    <property type="entry name" value="MAJOR FACILITATOR SUPERFAMILY (MFS) PROFILE DOMAIN-CONTAINING PROTEIN"/>
    <property type="match status" value="1"/>
</dbReference>
<evidence type="ECO:0000256" key="2">
    <source>
        <dbReference type="ARBA" id="ARBA00022475"/>
    </source>
</evidence>
<feature type="transmembrane region" description="Helical" evidence="6">
    <location>
        <begin position="344"/>
        <end position="367"/>
    </location>
</feature>
<feature type="transmembrane region" description="Helical" evidence="6">
    <location>
        <begin position="373"/>
        <end position="394"/>
    </location>
</feature>
<evidence type="ECO:0000256" key="3">
    <source>
        <dbReference type="ARBA" id="ARBA00022692"/>
    </source>
</evidence>
<evidence type="ECO:0000256" key="4">
    <source>
        <dbReference type="ARBA" id="ARBA00022989"/>
    </source>
</evidence>
<keyword evidence="8" id="KW-1185">Reference proteome</keyword>
<dbReference type="InterPro" id="IPR036259">
    <property type="entry name" value="MFS_trans_sf"/>
</dbReference>
<keyword evidence="3 6" id="KW-0812">Transmembrane</keyword>
<gene>
    <name evidence="7" type="ORF">LCY76_06395</name>
</gene>
<keyword evidence="4 6" id="KW-1133">Transmembrane helix</keyword>
<dbReference type="Gene3D" id="1.20.1250.20">
    <property type="entry name" value="MFS general substrate transporter like domains"/>
    <property type="match status" value="2"/>
</dbReference>
<feature type="transmembrane region" description="Helical" evidence="6">
    <location>
        <begin position="222"/>
        <end position="243"/>
    </location>
</feature>
<feature type="transmembrane region" description="Helical" evidence="6">
    <location>
        <begin position="255"/>
        <end position="276"/>
    </location>
</feature>
<protein>
    <submittedName>
        <fullName evidence="7">MFS transporter</fullName>
    </submittedName>
</protein>
<dbReference type="GO" id="GO:0022857">
    <property type="term" value="F:transmembrane transporter activity"/>
    <property type="evidence" value="ECO:0007669"/>
    <property type="project" value="InterPro"/>
</dbReference>
<feature type="transmembrane region" description="Helical" evidence="6">
    <location>
        <begin position="283"/>
        <end position="300"/>
    </location>
</feature>
<dbReference type="RefSeq" id="WP_248254609.1">
    <property type="nucleotide sequence ID" value="NZ_JAIWJX010000002.1"/>
</dbReference>
<keyword evidence="2" id="KW-1003">Cell membrane</keyword>
<evidence type="ECO:0000256" key="1">
    <source>
        <dbReference type="ARBA" id="ARBA00004651"/>
    </source>
</evidence>
<name>A0A9X1XBZ9_9BACL</name>
<feature type="transmembrane region" description="Helical" evidence="6">
    <location>
        <begin position="165"/>
        <end position="188"/>
    </location>
</feature>
<evidence type="ECO:0000313" key="7">
    <source>
        <dbReference type="EMBL" id="MCK6256230.1"/>
    </source>
</evidence>
<accession>A0A9X1XBZ9</accession>
<reference evidence="7" key="1">
    <citation type="submission" date="2021-09" db="EMBL/GenBank/DDBJ databases">
        <title>Genome analysis of Fictibacillus sp. KIGAM418 isolated from marine sediment.</title>
        <authorList>
            <person name="Seo M.-J."/>
            <person name="Cho E.-S."/>
            <person name="Hwang C.Y."/>
        </authorList>
    </citation>
    <scope>NUCLEOTIDE SEQUENCE</scope>
    <source>
        <strain evidence="7">KIGAM418</strain>
    </source>
</reference>
<dbReference type="AlphaFoldDB" id="A0A9X1XBZ9"/>
<evidence type="ECO:0000313" key="8">
    <source>
        <dbReference type="Proteomes" id="UP001139011"/>
    </source>
</evidence>
<sequence length="408" mass="45129">MKRTPFISFWIAETSISLADVVYIMAVTTFIYQKTGSALISSLFPLFQAVSRLSAGFTSPLLLNKFKFSKLLISLQGIKALLLTLFLIGFGSIASHIIWLLAFILIISFIEGWGSPFLSSVVPKIVLREELVKVNSSLALTNQSVQIAGYTFTGYAVIKWGHSPVLIVTAALMWLAVICLIICSRYFYEKEEVKPLPSTKWALMKEGWIYLWKIPTLRMVTVMDAIEGVAGSIWIGALTLIYVKEVLHRGEQWWGFINASYYAGTILGGICTLWLAKRIQKHLILSMAAGSFLFSLFTLLYGLTSVPFFALLLCVAMGPAYQLRDVAQQTAFQTNIESEHLPKVYASKGILMSIITSLSIFLMGFVADAINIRAVYILGAALIMVSAVLSFSLLQAKKKEVADLSSPL</sequence>
<feature type="transmembrane region" description="Helical" evidence="6">
    <location>
        <begin position="7"/>
        <end position="32"/>
    </location>
</feature>
<proteinExistence type="predicted"/>
<comment type="caution">
    <text evidence="7">The sequence shown here is derived from an EMBL/GenBank/DDBJ whole genome shotgun (WGS) entry which is preliminary data.</text>
</comment>
<dbReference type="Pfam" id="PF07690">
    <property type="entry name" value="MFS_1"/>
    <property type="match status" value="1"/>
</dbReference>
<dbReference type="CDD" id="cd06173">
    <property type="entry name" value="MFS_MefA_like"/>
    <property type="match status" value="1"/>
</dbReference>
<dbReference type="PANTHER" id="PTHR23513">
    <property type="entry name" value="INTEGRAL MEMBRANE EFFLUX PROTEIN-RELATED"/>
    <property type="match status" value="1"/>
</dbReference>
<comment type="subcellular location">
    <subcellularLocation>
        <location evidence="1">Cell membrane</location>
        <topology evidence="1">Multi-pass membrane protein</topology>
    </subcellularLocation>
</comment>
<keyword evidence="5 6" id="KW-0472">Membrane</keyword>
<organism evidence="7 8">
    <name type="scientific">Fictibacillus marinisediminis</name>
    <dbReference type="NCBI Taxonomy" id="2878389"/>
    <lineage>
        <taxon>Bacteria</taxon>
        <taxon>Bacillati</taxon>
        <taxon>Bacillota</taxon>
        <taxon>Bacilli</taxon>
        <taxon>Bacillales</taxon>
        <taxon>Fictibacillaceae</taxon>
        <taxon>Fictibacillus</taxon>
    </lineage>
</organism>
<evidence type="ECO:0000256" key="6">
    <source>
        <dbReference type="SAM" id="Phobius"/>
    </source>
</evidence>
<evidence type="ECO:0000256" key="5">
    <source>
        <dbReference type="ARBA" id="ARBA00023136"/>
    </source>
</evidence>
<dbReference type="InterPro" id="IPR011701">
    <property type="entry name" value="MFS"/>
</dbReference>